<evidence type="ECO:0000256" key="1">
    <source>
        <dbReference type="ARBA" id="ARBA00010101"/>
    </source>
</evidence>
<dbReference type="GO" id="GO:0004105">
    <property type="term" value="F:choline-phosphate cytidylyltransferase activity"/>
    <property type="evidence" value="ECO:0007669"/>
    <property type="project" value="UniProtKB-EC"/>
</dbReference>
<comment type="similarity">
    <text evidence="1">Belongs to the cytidylyltransferase family.</text>
</comment>
<gene>
    <name evidence="14" type="ORF">P153DRAFT_295448</name>
</gene>
<protein>
    <recommendedName>
        <fullName evidence="9">choline-phosphate cytidylyltransferase</fullName>
        <ecNumber evidence="9">2.7.7.15</ecNumber>
    </recommendedName>
    <alternativeName>
        <fullName evidence="10">CTP:phosphocholine cytidylyltransferase</fullName>
    </alternativeName>
    <alternativeName>
        <fullName evidence="11">Phosphorylcholine transferase</fullName>
    </alternativeName>
</protein>
<dbReference type="GeneID" id="54404462"/>
<feature type="region of interest" description="Disordered" evidence="12">
    <location>
        <begin position="1"/>
        <end position="108"/>
    </location>
</feature>
<dbReference type="SUPFAM" id="SSF52374">
    <property type="entry name" value="Nucleotidylyl transferase"/>
    <property type="match status" value="1"/>
</dbReference>
<dbReference type="InterPro" id="IPR004821">
    <property type="entry name" value="Cyt_trans-like"/>
</dbReference>
<evidence type="ECO:0000256" key="5">
    <source>
        <dbReference type="ARBA" id="ARBA00022695"/>
    </source>
</evidence>
<dbReference type="InterPro" id="IPR045049">
    <property type="entry name" value="Pcy1-like"/>
</dbReference>
<dbReference type="Pfam" id="PF01467">
    <property type="entry name" value="CTP_transf_like"/>
    <property type="match status" value="1"/>
</dbReference>
<feature type="region of interest" description="Disordered" evidence="12">
    <location>
        <begin position="399"/>
        <end position="441"/>
    </location>
</feature>
<organism evidence="14 15">
    <name type="scientific">Dothidotthia symphoricarpi CBS 119687</name>
    <dbReference type="NCBI Taxonomy" id="1392245"/>
    <lineage>
        <taxon>Eukaryota</taxon>
        <taxon>Fungi</taxon>
        <taxon>Dikarya</taxon>
        <taxon>Ascomycota</taxon>
        <taxon>Pezizomycotina</taxon>
        <taxon>Dothideomycetes</taxon>
        <taxon>Pleosporomycetidae</taxon>
        <taxon>Pleosporales</taxon>
        <taxon>Dothidotthiaceae</taxon>
        <taxon>Dothidotthia</taxon>
    </lineage>
</organism>
<evidence type="ECO:0000256" key="3">
    <source>
        <dbReference type="ARBA" id="ARBA00022553"/>
    </source>
</evidence>
<dbReference type="PANTHER" id="PTHR10739:SF13">
    <property type="entry name" value="CHOLINE-PHOSPHATE CYTIDYLYLTRANSFERASE"/>
    <property type="match status" value="1"/>
</dbReference>
<keyword evidence="8" id="KW-1208">Phospholipid metabolism</keyword>
<evidence type="ECO:0000256" key="2">
    <source>
        <dbReference type="ARBA" id="ARBA00022516"/>
    </source>
</evidence>
<dbReference type="OrthoDB" id="17102at2759"/>
<accession>A0A6A6A5U3</accession>
<evidence type="ECO:0000256" key="11">
    <source>
        <dbReference type="ARBA" id="ARBA00080967"/>
    </source>
</evidence>
<dbReference type="RefSeq" id="XP_033521638.1">
    <property type="nucleotide sequence ID" value="XM_033664030.1"/>
</dbReference>
<dbReference type="Gene3D" id="3.40.50.620">
    <property type="entry name" value="HUPs"/>
    <property type="match status" value="1"/>
</dbReference>
<dbReference type="AlphaFoldDB" id="A0A6A6A5U3"/>
<evidence type="ECO:0000313" key="14">
    <source>
        <dbReference type="EMBL" id="KAF2127249.1"/>
    </source>
</evidence>
<keyword evidence="15" id="KW-1185">Reference proteome</keyword>
<feature type="domain" description="Cytidyltransferase-like" evidence="13">
    <location>
        <begin position="132"/>
        <end position="259"/>
    </location>
</feature>
<dbReference type="EMBL" id="ML977511">
    <property type="protein sequence ID" value="KAF2127249.1"/>
    <property type="molecule type" value="Genomic_DNA"/>
</dbReference>
<evidence type="ECO:0000313" key="15">
    <source>
        <dbReference type="Proteomes" id="UP000799771"/>
    </source>
</evidence>
<dbReference type="FunFam" id="3.40.50.620:FF:000147">
    <property type="entry name" value="Cholinephosphate cytidylyltransferase"/>
    <property type="match status" value="1"/>
</dbReference>
<evidence type="ECO:0000256" key="6">
    <source>
        <dbReference type="ARBA" id="ARBA00023098"/>
    </source>
</evidence>
<dbReference type="InterPro" id="IPR014729">
    <property type="entry name" value="Rossmann-like_a/b/a_fold"/>
</dbReference>
<dbReference type="NCBIfam" id="TIGR00125">
    <property type="entry name" value="cyt_tran_rel"/>
    <property type="match status" value="1"/>
</dbReference>
<dbReference type="InterPro" id="IPR041723">
    <property type="entry name" value="CCT"/>
</dbReference>
<proteinExistence type="inferred from homology"/>
<evidence type="ECO:0000256" key="4">
    <source>
        <dbReference type="ARBA" id="ARBA00022679"/>
    </source>
</evidence>
<sequence length="441" mass="49053">MPPKRKRSTTLTSVTKSAMDPVQPSSRDASDEGVQDTVLQGVTSKKERQADAAGVPKRTRSVKSVNYAEPEESDDEGSRVSKKSRRTSSSDEHGENGEAGTMRMDAPPKAGLVDPVGFKTNPPPQGRPVKIYADGVFDLFHIGHMRQLQQAKTAFPEVVLIVGVTGDKETHRRKGLTVLSARERAESVRHCKWVDEVIEDCPWIVTADFLEQHQIDYVAHDDLPYGADEGDDIYGEIKAKGMFLVTQRTEGLSTTGIITKIVRDYDQYIDRQLKRGTSRKELNVSWLKKNELDFKRNMTEFRDSIKANWSTTGQELSKDFRQFWQASRPASPARTPTHERAADANDSSAGSLRSPSALSRMSHLDIPQANRGGERGSSEFAAGYSLGLIGGVRAWMARSQRNLNDSRPQSPEDEDSPDEHEPPRGRTGKQTKAEDKDMDVD</sequence>
<reference evidence="14" key="1">
    <citation type="journal article" date="2020" name="Stud. Mycol.">
        <title>101 Dothideomycetes genomes: a test case for predicting lifestyles and emergence of pathogens.</title>
        <authorList>
            <person name="Haridas S."/>
            <person name="Albert R."/>
            <person name="Binder M."/>
            <person name="Bloem J."/>
            <person name="Labutti K."/>
            <person name="Salamov A."/>
            <person name="Andreopoulos B."/>
            <person name="Baker S."/>
            <person name="Barry K."/>
            <person name="Bills G."/>
            <person name="Bluhm B."/>
            <person name="Cannon C."/>
            <person name="Castanera R."/>
            <person name="Culley D."/>
            <person name="Daum C."/>
            <person name="Ezra D."/>
            <person name="Gonzalez J."/>
            <person name="Henrissat B."/>
            <person name="Kuo A."/>
            <person name="Liang C."/>
            <person name="Lipzen A."/>
            <person name="Lutzoni F."/>
            <person name="Magnuson J."/>
            <person name="Mondo S."/>
            <person name="Nolan M."/>
            <person name="Ohm R."/>
            <person name="Pangilinan J."/>
            <person name="Park H.-J."/>
            <person name="Ramirez L."/>
            <person name="Alfaro M."/>
            <person name="Sun H."/>
            <person name="Tritt A."/>
            <person name="Yoshinaga Y."/>
            <person name="Zwiers L.-H."/>
            <person name="Turgeon B."/>
            <person name="Goodwin S."/>
            <person name="Spatafora J."/>
            <person name="Crous P."/>
            <person name="Grigoriev I."/>
        </authorList>
    </citation>
    <scope>NUCLEOTIDE SEQUENCE</scope>
    <source>
        <strain evidence="14">CBS 119687</strain>
    </source>
</reference>
<dbReference type="CDD" id="cd02174">
    <property type="entry name" value="CCT"/>
    <property type="match status" value="1"/>
</dbReference>
<evidence type="ECO:0000256" key="12">
    <source>
        <dbReference type="SAM" id="MobiDB-lite"/>
    </source>
</evidence>
<evidence type="ECO:0000256" key="7">
    <source>
        <dbReference type="ARBA" id="ARBA00023209"/>
    </source>
</evidence>
<evidence type="ECO:0000256" key="9">
    <source>
        <dbReference type="ARBA" id="ARBA00026101"/>
    </source>
</evidence>
<dbReference type="EC" id="2.7.7.15" evidence="9"/>
<keyword evidence="6" id="KW-0443">Lipid metabolism</keyword>
<keyword evidence="2" id="KW-0444">Lipid biosynthesis</keyword>
<keyword evidence="4" id="KW-0808">Transferase</keyword>
<dbReference type="PANTHER" id="PTHR10739">
    <property type="entry name" value="CYTIDYLYLTRANSFERASE"/>
    <property type="match status" value="1"/>
</dbReference>
<evidence type="ECO:0000256" key="8">
    <source>
        <dbReference type="ARBA" id="ARBA00023264"/>
    </source>
</evidence>
<dbReference type="Proteomes" id="UP000799771">
    <property type="component" value="Unassembled WGS sequence"/>
</dbReference>
<feature type="compositionally biased region" description="Polar residues" evidence="12">
    <location>
        <begin position="345"/>
        <end position="359"/>
    </location>
</feature>
<keyword evidence="3" id="KW-0597">Phosphoprotein</keyword>
<keyword evidence="7" id="KW-0594">Phospholipid biosynthesis</keyword>
<dbReference type="GO" id="GO:0005635">
    <property type="term" value="C:nuclear envelope"/>
    <property type="evidence" value="ECO:0007669"/>
    <property type="project" value="TreeGrafter"/>
</dbReference>
<name>A0A6A6A5U3_9PLEO</name>
<evidence type="ECO:0000256" key="10">
    <source>
        <dbReference type="ARBA" id="ARBA00076205"/>
    </source>
</evidence>
<feature type="region of interest" description="Disordered" evidence="12">
    <location>
        <begin position="327"/>
        <end position="361"/>
    </location>
</feature>
<dbReference type="GO" id="GO:0031210">
    <property type="term" value="F:phosphatidylcholine binding"/>
    <property type="evidence" value="ECO:0007669"/>
    <property type="project" value="TreeGrafter"/>
</dbReference>
<evidence type="ECO:0000259" key="13">
    <source>
        <dbReference type="Pfam" id="PF01467"/>
    </source>
</evidence>
<keyword evidence="5" id="KW-0548">Nucleotidyltransferase</keyword>